<evidence type="ECO:0000259" key="1">
    <source>
        <dbReference type="Pfam" id="PF00089"/>
    </source>
</evidence>
<evidence type="ECO:0000313" key="3">
    <source>
        <dbReference type="Proteomes" id="UP000694426"/>
    </source>
</evidence>
<reference evidence="2" key="2">
    <citation type="submission" date="2025-09" db="UniProtKB">
        <authorList>
            <consortium name="Ensembl"/>
        </authorList>
    </citation>
    <scope>IDENTIFICATION</scope>
</reference>
<dbReference type="Ensembl" id="ENSABRT00000034239.1">
    <property type="protein sequence ID" value="ENSABRP00000024372.1"/>
    <property type="gene ID" value="ENSABRG00000020470.1"/>
</dbReference>
<dbReference type="InterPro" id="IPR050850">
    <property type="entry name" value="Peptidase_S1_Elastase_sf"/>
</dbReference>
<reference evidence="2" key="1">
    <citation type="submission" date="2025-08" db="UniProtKB">
        <authorList>
            <consortium name="Ensembl"/>
        </authorList>
    </citation>
    <scope>IDENTIFICATION</scope>
</reference>
<dbReference type="PANTHER" id="PTHR24257:SF17">
    <property type="match status" value="1"/>
</dbReference>
<protein>
    <recommendedName>
        <fullName evidence="1">Peptidase S1 domain-containing protein</fullName>
    </recommendedName>
</protein>
<feature type="domain" description="Peptidase S1" evidence="1">
    <location>
        <begin position="35"/>
        <end position="83"/>
    </location>
</feature>
<keyword evidence="3" id="KW-1185">Reference proteome</keyword>
<organism evidence="2 3">
    <name type="scientific">Anser brachyrhynchus</name>
    <name type="common">Pink-footed goose</name>
    <dbReference type="NCBI Taxonomy" id="132585"/>
    <lineage>
        <taxon>Eukaryota</taxon>
        <taxon>Metazoa</taxon>
        <taxon>Chordata</taxon>
        <taxon>Craniata</taxon>
        <taxon>Vertebrata</taxon>
        <taxon>Euteleostomi</taxon>
        <taxon>Archelosauria</taxon>
        <taxon>Archosauria</taxon>
        <taxon>Dinosauria</taxon>
        <taxon>Saurischia</taxon>
        <taxon>Theropoda</taxon>
        <taxon>Coelurosauria</taxon>
        <taxon>Aves</taxon>
        <taxon>Neognathae</taxon>
        <taxon>Galloanserae</taxon>
        <taxon>Anseriformes</taxon>
        <taxon>Anatidae</taxon>
        <taxon>Anserinae</taxon>
        <taxon>Anser</taxon>
    </lineage>
</organism>
<dbReference type="InterPro" id="IPR001254">
    <property type="entry name" value="Trypsin_dom"/>
</dbReference>
<dbReference type="PANTHER" id="PTHR24257">
    <property type="entry name" value="CHYMOTRYPSIN-LIKE ELASTASE FAMILY MEMBER"/>
    <property type="match status" value="1"/>
</dbReference>
<dbReference type="GO" id="GO:0004252">
    <property type="term" value="F:serine-type endopeptidase activity"/>
    <property type="evidence" value="ECO:0007669"/>
    <property type="project" value="InterPro"/>
</dbReference>
<dbReference type="InterPro" id="IPR043504">
    <property type="entry name" value="Peptidase_S1_PA_chymotrypsin"/>
</dbReference>
<accession>A0A8B9CW37</accession>
<name>A0A8B9CW37_9AVES</name>
<dbReference type="Proteomes" id="UP000694426">
    <property type="component" value="Unplaced"/>
</dbReference>
<dbReference type="GO" id="GO:0005615">
    <property type="term" value="C:extracellular space"/>
    <property type="evidence" value="ECO:0007669"/>
    <property type="project" value="TreeGrafter"/>
</dbReference>
<sequence>MGLHPEKAARRWKGGKKHAGLNNLAEYVPLLPSIQGDSGGPLSCYKDGRWQVHRVVSGGLIPYCNTCKKPTVFTPVSAYADWIYTSE</sequence>
<dbReference type="Pfam" id="PF00089">
    <property type="entry name" value="Trypsin"/>
    <property type="match status" value="1"/>
</dbReference>
<dbReference type="GO" id="GO:0006508">
    <property type="term" value="P:proteolysis"/>
    <property type="evidence" value="ECO:0007669"/>
    <property type="project" value="InterPro"/>
</dbReference>
<dbReference type="Gene3D" id="2.40.10.10">
    <property type="entry name" value="Trypsin-like serine proteases"/>
    <property type="match status" value="1"/>
</dbReference>
<proteinExistence type="predicted"/>
<dbReference type="InterPro" id="IPR009003">
    <property type="entry name" value="Peptidase_S1_PA"/>
</dbReference>
<dbReference type="SUPFAM" id="SSF50494">
    <property type="entry name" value="Trypsin-like serine proteases"/>
    <property type="match status" value="1"/>
</dbReference>
<dbReference type="AlphaFoldDB" id="A0A8B9CW37"/>
<evidence type="ECO:0000313" key="2">
    <source>
        <dbReference type="Ensembl" id="ENSABRP00000024372.1"/>
    </source>
</evidence>